<feature type="region of interest" description="Disordered" evidence="2">
    <location>
        <begin position="308"/>
        <end position="341"/>
    </location>
</feature>
<dbReference type="OrthoDB" id="2385264at2"/>
<dbReference type="EMBL" id="FNPI01000007">
    <property type="protein sequence ID" value="SDZ18156.1"/>
    <property type="molecule type" value="Genomic_DNA"/>
</dbReference>
<accession>A0A1H3QXS9</accession>
<dbReference type="STRING" id="1503961.SAMN05421736_10798"/>
<evidence type="ECO:0000313" key="5">
    <source>
        <dbReference type="Proteomes" id="UP000198935"/>
    </source>
</evidence>
<feature type="compositionally biased region" description="Polar residues" evidence="2">
    <location>
        <begin position="313"/>
        <end position="324"/>
    </location>
</feature>
<protein>
    <recommendedName>
        <fullName evidence="6">Flp pilus-assembly TadE/G-like protein</fullName>
    </recommendedName>
</protein>
<feature type="compositionally biased region" description="Acidic residues" evidence="2">
    <location>
        <begin position="239"/>
        <end position="248"/>
    </location>
</feature>
<proteinExistence type="predicted"/>
<keyword evidence="3" id="KW-0472">Membrane</keyword>
<evidence type="ECO:0000256" key="2">
    <source>
        <dbReference type="SAM" id="MobiDB-lite"/>
    </source>
</evidence>
<feature type="coiled-coil region" evidence="1">
    <location>
        <begin position="175"/>
        <end position="212"/>
    </location>
</feature>
<organism evidence="4 5">
    <name type="scientific">Evansella caseinilytica</name>
    <dbReference type="NCBI Taxonomy" id="1503961"/>
    <lineage>
        <taxon>Bacteria</taxon>
        <taxon>Bacillati</taxon>
        <taxon>Bacillota</taxon>
        <taxon>Bacilli</taxon>
        <taxon>Bacillales</taxon>
        <taxon>Bacillaceae</taxon>
        <taxon>Evansella</taxon>
    </lineage>
</organism>
<gene>
    <name evidence="4" type="ORF">SAMN05421736_10798</name>
</gene>
<keyword evidence="3" id="KW-0812">Transmembrane</keyword>
<feature type="transmembrane region" description="Helical" evidence="3">
    <location>
        <begin position="16"/>
        <end position="35"/>
    </location>
</feature>
<dbReference type="AlphaFoldDB" id="A0A1H3QXS9"/>
<keyword evidence="5" id="KW-1185">Reference proteome</keyword>
<evidence type="ECO:0000256" key="3">
    <source>
        <dbReference type="SAM" id="Phobius"/>
    </source>
</evidence>
<keyword evidence="1" id="KW-0175">Coiled coil</keyword>
<evidence type="ECO:0000256" key="1">
    <source>
        <dbReference type="SAM" id="Coils"/>
    </source>
</evidence>
<sequence length="731" mass="82938">MKKFFHTFVIKENGAVSLYAIIITLLLFIFNAVLIDYIRIMSAQRDTEQAAMAAARSTMAHFNQDLKSYGLFGLEGGEDKANDIFKQVFEQHLDLSTDGDYFRFTDTTPVDGEISVELHPHRMLGNTATIRYQILEDMKYIAPMEIGASVIESLLKVSEEMEAASTYAKASSKINKDLDNREDKLDKVLKLLEEAERLLDDLDDKIKGAGSSKFPHVGHISHFVQHLEEYQRIVKDKDADTEEMDDDEKEKWEKEQEDAEKFVENVEALFTSIDNSIDSANGKLEEALRLLEEAEELNATIKKKIDDVRSETADNYSDATNARKQLSLEDSGGTGDGSTINDANEALDELVIDQQFFDDLKGKIALASNKVDNGSRQGDDTMKVYMIAFGKMLDDIKTQPVPFARNNVTKMQSAHRDAKDYVKDAIDYFEKNRPEMKTDEVEEKEKEADEKAEETSKELDEILDELEDAGESAEEYKELLGILNDYLAYIGEEPVDLAELDTEDKEAMTDSAMGIVDRIFAKIGAVLLSARDEAYINEYILTRFKSHDFSKSGAEAYAIENNEVEFIMYGLPNSSLNFAAAMAEFTALRFAINFVEAFTVDWVRSMGKFMWIGAILYALDKTIENVGDIKKGERVQFFKDLILDHSYKDYLRFFLFVHPEGNKLARVMARIHQNTDTNLMEQATYVEGTVTTSVQLWFLPGITNMLGQAGIINGRVENNRFYIDKEIIYSY</sequence>
<name>A0A1H3QXS9_9BACI</name>
<feature type="region of interest" description="Disordered" evidence="2">
    <location>
        <begin position="236"/>
        <end position="256"/>
    </location>
</feature>
<dbReference type="Proteomes" id="UP000198935">
    <property type="component" value="Unassembled WGS sequence"/>
</dbReference>
<evidence type="ECO:0008006" key="6">
    <source>
        <dbReference type="Google" id="ProtNLM"/>
    </source>
</evidence>
<evidence type="ECO:0000313" key="4">
    <source>
        <dbReference type="EMBL" id="SDZ18156.1"/>
    </source>
</evidence>
<keyword evidence="3" id="KW-1133">Transmembrane helix</keyword>
<feature type="region of interest" description="Disordered" evidence="2">
    <location>
        <begin position="433"/>
        <end position="457"/>
    </location>
</feature>
<reference evidence="5" key="1">
    <citation type="submission" date="2016-10" db="EMBL/GenBank/DDBJ databases">
        <authorList>
            <person name="Varghese N."/>
            <person name="Submissions S."/>
        </authorList>
    </citation>
    <scope>NUCLEOTIDE SEQUENCE [LARGE SCALE GENOMIC DNA]</scope>
    <source>
        <strain evidence="5">SP</strain>
    </source>
</reference>